<dbReference type="RefSeq" id="WP_319964209.1">
    <property type="nucleotide sequence ID" value="NZ_JAXAVW010000002.1"/>
</dbReference>
<gene>
    <name evidence="3" type="ORF">SK803_03250</name>
</gene>
<name>A0ABU4STH2_9PSEU</name>
<dbReference type="Proteomes" id="UP001285521">
    <property type="component" value="Unassembled WGS sequence"/>
</dbReference>
<sequence length="466" mass="49643">MSDLHELTAAQQLRALRAKEISSRELTEHYLARIDRLGAELGAFVTVSAESALEEADRADERLAAGERPALLGLPLGIKDLSPTAGIRTTFGSAAMAEFVPGEDSWAVGLLRQAGAVVLGKTNTPEFGSTCYTENDVTPRPSVTPYALDRYSSGSSGGTASAVAAGLLPVGHGSDGAGSIRTPAATCHLVGVKPSRGLVSAAPATSFFVASTEGPIARTVEDAVLLLEVMAHPAPGDLYGWSHPGGFTKTLQRPLKVAMWTDTGLDQDVDPQAELAVRRTAEVLTGLGHDVREIPLPARWDEPVRQAIVTWFAYSVGVAVQAMMLQDRTHLLSSYSQQLLSINDTLSANDIVTSQALLARYASTMLAGVDDYDVVLTPTTNGAPVPIGYYDGDEAERMLRWSCHTPWVNLVGVPAVSLPSHVDGESLPHGVHLIGRHRQDADLLALAAQLESAALWEERHPPCWNQ</sequence>
<feature type="domain" description="Amidase" evidence="2">
    <location>
        <begin position="25"/>
        <end position="444"/>
    </location>
</feature>
<dbReference type="InterPro" id="IPR000120">
    <property type="entry name" value="Amidase"/>
</dbReference>
<dbReference type="InterPro" id="IPR036928">
    <property type="entry name" value="AS_sf"/>
</dbReference>
<organism evidence="3 4">
    <name type="scientific">Lentzea miocenica</name>
    <dbReference type="NCBI Taxonomy" id="3095431"/>
    <lineage>
        <taxon>Bacteria</taxon>
        <taxon>Bacillati</taxon>
        <taxon>Actinomycetota</taxon>
        <taxon>Actinomycetes</taxon>
        <taxon>Pseudonocardiales</taxon>
        <taxon>Pseudonocardiaceae</taxon>
        <taxon>Lentzea</taxon>
    </lineage>
</organism>
<evidence type="ECO:0000313" key="4">
    <source>
        <dbReference type="Proteomes" id="UP001285521"/>
    </source>
</evidence>
<keyword evidence="4" id="KW-1185">Reference proteome</keyword>
<reference evidence="3 4" key="1">
    <citation type="submission" date="2023-11" db="EMBL/GenBank/DDBJ databases">
        <title>Lentzea sokolovensis, sp. nov., Lentzea kristufkii, sp. nov., and Lentzea miocenensis, sp. nov., rare actinobacteria from Sokolov Coal Basin, Miocene lacustrine sediment, Czech Republic.</title>
        <authorList>
            <person name="Lara A."/>
            <person name="Kotroba L."/>
            <person name="Nouioui I."/>
            <person name="Neumann-Schaal M."/>
            <person name="Mast Y."/>
            <person name="Chronakova A."/>
        </authorList>
    </citation>
    <scope>NUCLEOTIDE SEQUENCE [LARGE SCALE GENOMIC DNA]</scope>
    <source>
        <strain evidence="3 4">BCCO 10_0856</strain>
    </source>
</reference>
<comment type="caution">
    <text evidence="3">The sequence shown here is derived from an EMBL/GenBank/DDBJ whole genome shotgun (WGS) entry which is preliminary data.</text>
</comment>
<protein>
    <submittedName>
        <fullName evidence="3">Amidase</fullName>
    </submittedName>
</protein>
<dbReference type="InterPro" id="IPR023631">
    <property type="entry name" value="Amidase_dom"/>
</dbReference>
<evidence type="ECO:0000256" key="1">
    <source>
        <dbReference type="ARBA" id="ARBA00009199"/>
    </source>
</evidence>
<dbReference type="Pfam" id="PF01425">
    <property type="entry name" value="Amidase"/>
    <property type="match status" value="1"/>
</dbReference>
<dbReference type="EMBL" id="JAXAVW010000002">
    <property type="protein sequence ID" value="MDX8029206.1"/>
    <property type="molecule type" value="Genomic_DNA"/>
</dbReference>
<dbReference type="SUPFAM" id="SSF75304">
    <property type="entry name" value="Amidase signature (AS) enzymes"/>
    <property type="match status" value="1"/>
</dbReference>
<dbReference type="PANTHER" id="PTHR11895">
    <property type="entry name" value="TRANSAMIDASE"/>
    <property type="match status" value="1"/>
</dbReference>
<dbReference type="PANTHER" id="PTHR11895:SF7">
    <property type="entry name" value="GLUTAMYL-TRNA(GLN) AMIDOTRANSFERASE SUBUNIT A, MITOCHONDRIAL"/>
    <property type="match status" value="1"/>
</dbReference>
<evidence type="ECO:0000259" key="2">
    <source>
        <dbReference type="Pfam" id="PF01425"/>
    </source>
</evidence>
<proteinExistence type="inferred from homology"/>
<dbReference type="Gene3D" id="3.90.1300.10">
    <property type="entry name" value="Amidase signature (AS) domain"/>
    <property type="match status" value="1"/>
</dbReference>
<accession>A0ABU4STH2</accession>
<comment type="similarity">
    <text evidence="1">Belongs to the amidase family.</text>
</comment>
<evidence type="ECO:0000313" key="3">
    <source>
        <dbReference type="EMBL" id="MDX8029206.1"/>
    </source>
</evidence>